<feature type="region of interest" description="Disordered" evidence="1">
    <location>
        <begin position="94"/>
        <end position="122"/>
    </location>
</feature>
<gene>
    <name evidence="3" type="primary">LOC108044772</name>
</gene>
<dbReference type="PRINTS" id="PR01217">
    <property type="entry name" value="PRICHEXTENSN"/>
</dbReference>
<feature type="compositionally biased region" description="Basic residues" evidence="1">
    <location>
        <begin position="661"/>
        <end position="670"/>
    </location>
</feature>
<feature type="region of interest" description="Disordered" evidence="1">
    <location>
        <begin position="148"/>
        <end position="261"/>
    </location>
</feature>
<feature type="compositionally biased region" description="Polar residues" evidence="1">
    <location>
        <begin position="572"/>
        <end position="589"/>
    </location>
</feature>
<feature type="chain" id="PRO_5028400878" evidence="2">
    <location>
        <begin position="28"/>
        <end position="670"/>
    </location>
</feature>
<feature type="compositionally biased region" description="Acidic residues" evidence="1">
    <location>
        <begin position="599"/>
        <end position="614"/>
    </location>
</feature>
<feature type="compositionally biased region" description="Low complexity" evidence="1">
    <location>
        <begin position="621"/>
        <end position="632"/>
    </location>
</feature>
<organism evidence="3">
    <name type="scientific">Drosophila rhopaloa</name>
    <name type="common">Fruit fly</name>
    <dbReference type="NCBI Taxonomy" id="1041015"/>
    <lineage>
        <taxon>Eukaryota</taxon>
        <taxon>Metazoa</taxon>
        <taxon>Ecdysozoa</taxon>
        <taxon>Arthropoda</taxon>
        <taxon>Hexapoda</taxon>
        <taxon>Insecta</taxon>
        <taxon>Pterygota</taxon>
        <taxon>Neoptera</taxon>
        <taxon>Endopterygota</taxon>
        <taxon>Diptera</taxon>
        <taxon>Brachycera</taxon>
        <taxon>Muscomorpha</taxon>
        <taxon>Ephydroidea</taxon>
        <taxon>Drosophilidae</taxon>
        <taxon>Drosophila</taxon>
        <taxon>Sophophora</taxon>
    </lineage>
</organism>
<dbReference type="AlphaFoldDB" id="A0A6P4EMU8"/>
<proteinExistence type="predicted"/>
<reference evidence="3" key="1">
    <citation type="submission" date="2025-08" db="UniProtKB">
        <authorList>
            <consortium name="RefSeq"/>
        </authorList>
    </citation>
    <scope>IDENTIFICATION</scope>
</reference>
<name>A0A6P4EMU8_DRORH</name>
<dbReference type="RefSeq" id="XP_016979402.1">
    <property type="nucleotide sequence ID" value="XM_017123913.1"/>
</dbReference>
<feature type="compositionally biased region" description="Pro residues" evidence="1">
    <location>
        <begin position="109"/>
        <end position="119"/>
    </location>
</feature>
<feature type="region of interest" description="Disordered" evidence="1">
    <location>
        <begin position="549"/>
        <end position="670"/>
    </location>
</feature>
<evidence type="ECO:0000256" key="1">
    <source>
        <dbReference type="SAM" id="MobiDB-lite"/>
    </source>
</evidence>
<dbReference type="OrthoDB" id="8070518at2759"/>
<feature type="compositionally biased region" description="Low complexity" evidence="1">
    <location>
        <begin position="173"/>
        <end position="198"/>
    </location>
</feature>
<accession>A0A6P4EMU8</accession>
<protein>
    <submittedName>
        <fullName evidence="3">AT-rich interactive domain-containing protein 1A-like</fullName>
    </submittedName>
</protein>
<sequence length="670" mass="71996">METFPKSFKMLFLWSCLIIGLSVPASATGAGEVSRHRSKRTMTTICVEIRPSSPKDEPYYMCRGANFADGNGQQGCVEVRHQGGEGEPFYMCRGAESTVPGNENRPSPEISPPINPPPTVQHDSVYNFQLLPAFGGGSYAQQAIPEGSIHQDQSARPTPYQEEPHQQPPPQQHQPHAQYGFYGHPMAAHPAASPAQSSGVPELSHPIVGSPPATPTGVSSGPGPAATPPTHDPAAYSRSSSRPKDHEIVGSSRDRFRFEDDFKRDDLNQQYRKPVNQPLPQDQLMWVPLSHTEDPENDPVMRAFYGSLSGAGSPAQKALAAAGNKEELVPQATVPVDPMVGQIASGYSPYNIQYPEVPAPPTLPPPPPTYPQSEVSPPPNPYCSGCSTSPPPFQCPTQPDNGVSYSTSCPSFQPVIISMPCYGQRQPAPYFALPRTPAGILRGQPMATPFGLAPAPVGSPLGGGFGMAGQFGNPFGMNPQMGGQGFDMEHQVGGPFGMGMQFGMGLNPFGPFGALNPFNPFNRMLGAPAHNVAAPNGNFFQRVFNFNQGDENTSTTEAAPYPEAQSERSGKLNFSSSTTEPATSEQSDSIVRIAHERVEDEDSAEDMDRDDDQAETTPLPASDADVSDDGAGIQELVSKAAELLKPDKRKRHNTRSSGRIAQKHRYLQQL</sequence>
<evidence type="ECO:0000256" key="2">
    <source>
        <dbReference type="SAM" id="SignalP"/>
    </source>
</evidence>
<keyword evidence="2" id="KW-0732">Signal</keyword>
<feature type="signal peptide" evidence="2">
    <location>
        <begin position="1"/>
        <end position="27"/>
    </location>
</feature>
<evidence type="ECO:0000313" key="3">
    <source>
        <dbReference type="RefSeq" id="XP_016979402.1"/>
    </source>
</evidence>
<feature type="compositionally biased region" description="Basic and acidic residues" evidence="1">
    <location>
        <begin position="242"/>
        <end position="261"/>
    </location>
</feature>